<sequence length="128" mass="13720">MALRLLADMNGWRHGRAERRRCGKQTVKLRTGGASGNHGPWHAAQSTPAMVAQWWSSAHHHLAAGAGHRLPLPAGGVMAAPRAQVEPTPAARRYGSPPRQQACMRESSKATTSTAVILCGSKNTVHLF</sequence>
<name>A0AAQ3UP35_PASNO</name>
<reference evidence="1 2" key="1">
    <citation type="submission" date="2024-02" db="EMBL/GenBank/DDBJ databases">
        <title>High-quality chromosome-scale genome assembly of Pensacola bahiagrass (Paspalum notatum Flugge var. saurae).</title>
        <authorList>
            <person name="Vega J.M."/>
            <person name="Podio M."/>
            <person name="Orjuela J."/>
            <person name="Siena L.A."/>
            <person name="Pessino S.C."/>
            <person name="Combes M.C."/>
            <person name="Mariac C."/>
            <person name="Albertini E."/>
            <person name="Pupilli F."/>
            <person name="Ortiz J.P.A."/>
            <person name="Leblanc O."/>
        </authorList>
    </citation>
    <scope>NUCLEOTIDE SEQUENCE [LARGE SCALE GENOMIC DNA]</scope>
    <source>
        <strain evidence="1">R1</strain>
        <tissue evidence="1">Leaf</tissue>
    </source>
</reference>
<dbReference type="AlphaFoldDB" id="A0AAQ3UP35"/>
<accession>A0AAQ3UP35</accession>
<evidence type="ECO:0000313" key="2">
    <source>
        <dbReference type="Proteomes" id="UP001341281"/>
    </source>
</evidence>
<keyword evidence="2" id="KW-1185">Reference proteome</keyword>
<gene>
    <name evidence="1" type="ORF">U9M48_040742</name>
</gene>
<organism evidence="1 2">
    <name type="scientific">Paspalum notatum var. saurae</name>
    <dbReference type="NCBI Taxonomy" id="547442"/>
    <lineage>
        <taxon>Eukaryota</taxon>
        <taxon>Viridiplantae</taxon>
        <taxon>Streptophyta</taxon>
        <taxon>Embryophyta</taxon>
        <taxon>Tracheophyta</taxon>
        <taxon>Spermatophyta</taxon>
        <taxon>Magnoliopsida</taxon>
        <taxon>Liliopsida</taxon>
        <taxon>Poales</taxon>
        <taxon>Poaceae</taxon>
        <taxon>PACMAD clade</taxon>
        <taxon>Panicoideae</taxon>
        <taxon>Andropogonodae</taxon>
        <taxon>Paspaleae</taxon>
        <taxon>Paspalinae</taxon>
        <taxon>Paspalum</taxon>
    </lineage>
</organism>
<proteinExistence type="predicted"/>
<dbReference type="EMBL" id="CP144753">
    <property type="protein sequence ID" value="WVZ94913.1"/>
    <property type="molecule type" value="Genomic_DNA"/>
</dbReference>
<evidence type="ECO:0000313" key="1">
    <source>
        <dbReference type="EMBL" id="WVZ94913.1"/>
    </source>
</evidence>
<protein>
    <submittedName>
        <fullName evidence="1">Uncharacterized protein</fullName>
    </submittedName>
</protein>
<dbReference type="Proteomes" id="UP001341281">
    <property type="component" value="Chromosome 09"/>
</dbReference>